<dbReference type="AlphaFoldDB" id="A0A8H4RHJ1"/>
<reference evidence="1 2" key="1">
    <citation type="submission" date="2020-03" db="EMBL/GenBank/DDBJ databases">
        <title>Draft Genome Sequence of Cudoniella acicularis.</title>
        <authorList>
            <person name="Buettner E."/>
            <person name="Kellner H."/>
        </authorList>
    </citation>
    <scope>NUCLEOTIDE SEQUENCE [LARGE SCALE GENOMIC DNA]</scope>
    <source>
        <strain evidence="1 2">DSM 108380</strain>
    </source>
</reference>
<keyword evidence="2" id="KW-1185">Reference proteome</keyword>
<sequence>MSQFPQLSSNNLSGYPSITPTFPFQGVNVSLLNGFFLAHSSPFNSPELIVSSIEPILAHIKSTWPSLSVSNSTASYPTWLSFFNVNHDSSTPGSNLLLSSRLLGASALAGNNTGNLTSLENALKGLGGSDAVSLAWRTALSLFISTVVWVPQNAEEKSAAQAQAIVQTQFLRDLELDSGTYINEANVYEPDWQNTF</sequence>
<dbReference type="OrthoDB" id="9983560at2759"/>
<comment type="caution">
    <text evidence="1">The sequence shown here is derived from an EMBL/GenBank/DDBJ whole genome shotgun (WGS) entry which is preliminary data.</text>
</comment>
<accession>A0A8H4RHJ1</accession>
<gene>
    <name evidence="1" type="ORF">G7Y89_g7963</name>
</gene>
<organism evidence="1 2">
    <name type="scientific">Cudoniella acicularis</name>
    <dbReference type="NCBI Taxonomy" id="354080"/>
    <lineage>
        <taxon>Eukaryota</taxon>
        <taxon>Fungi</taxon>
        <taxon>Dikarya</taxon>
        <taxon>Ascomycota</taxon>
        <taxon>Pezizomycotina</taxon>
        <taxon>Leotiomycetes</taxon>
        <taxon>Helotiales</taxon>
        <taxon>Tricladiaceae</taxon>
        <taxon>Cudoniella</taxon>
    </lineage>
</organism>
<evidence type="ECO:0000313" key="2">
    <source>
        <dbReference type="Proteomes" id="UP000566819"/>
    </source>
</evidence>
<name>A0A8H4RHJ1_9HELO</name>
<evidence type="ECO:0000313" key="1">
    <source>
        <dbReference type="EMBL" id="KAF4630182.1"/>
    </source>
</evidence>
<dbReference type="Proteomes" id="UP000566819">
    <property type="component" value="Unassembled WGS sequence"/>
</dbReference>
<protein>
    <submittedName>
        <fullName evidence="1">Uncharacterized protein</fullName>
    </submittedName>
</protein>
<dbReference type="EMBL" id="JAAMPI010000579">
    <property type="protein sequence ID" value="KAF4630182.1"/>
    <property type="molecule type" value="Genomic_DNA"/>
</dbReference>
<proteinExistence type="predicted"/>